<gene>
    <name evidence="3" type="ORF">HC138_11995</name>
</gene>
<dbReference type="NCBIfam" id="NF033546">
    <property type="entry name" value="transpos_IS21"/>
    <property type="match status" value="1"/>
</dbReference>
<comment type="caution">
    <text evidence="3">The sequence shown here is derived from an EMBL/GenBank/DDBJ whole genome shotgun (WGS) entry which is preliminary data.</text>
</comment>
<dbReference type="SUPFAM" id="SSF46689">
    <property type="entry name" value="Homeodomain-like"/>
    <property type="match status" value="1"/>
</dbReference>
<dbReference type="InterPro" id="IPR054353">
    <property type="entry name" value="IstA-like_C"/>
</dbReference>
<dbReference type="GO" id="GO:0003677">
    <property type="term" value="F:DNA binding"/>
    <property type="evidence" value="ECO:0007669"/>
    <property type="project" value="InterPro"/>
</dbReference>
<name>A0AAP7CD64_9CORY</name>
<dbReference type="Pfam" id="PF02796">
    <property type="entry name" value="HTH_7"/>
    <property type="match status" value="1"/>
</dbReference>
<evidence type="ECO:0000256" key="1">
    <source>
        <dbReference type="ARBA" id="ARBA00009277"/>
    </source>
</evidence>
<proteinExistence type="inferred from homology"/>
<dbReference type="Pfam" id="PF22483">
    <property type="entry name" value="Mu-transpos_C_2"/>
    <property type="match status" value="1"/>
</dbReference>
<reference evidence="3 4" key="1">
    <citation type="submission" date="2020-03" db="EMBL/GenBank/DDBJ databases">
        <title>Draft genome sequences of bacterial isolates from the female urobiome.</title>
        <authorList>
            <person name="Miller-Ensminger T."/>
            <person name="Wolfe A.J."/>
            <person name="Putonti C."/>
        </authorList>
    </citation>
    <scope>NUCLEOTIDE SEQUENCE [LARGE SCALE GENOMIC DNA]</scope>
    <source>
        <strain evidence="3 4">UMB8490</strain>
    </source>
</reference>
<dbReference type="SUPFAM" id="SSF53098">
    <property type="entry name" value="Ribonuclease H-like"/>
    <property type="match status" value="1"/>
</dbReference>
<evidence type="ECO:0000313" key="3">
    <source>
        <dbReference type="EMBL" id="NJJ05042.1"/>
    </source>
</evidence>
<dbReference type="GO" id="GO:0015074">
    <property type="term" value="P:DNA integration"/>
    <property type="evidence" value="ECO:0007669"/>
    <property type="project" value="InterPro"/>
</dbReference>
<dbReference type="Proteomes" id="UP000591626">
    <property type="component" value="Unassembled WGS sequence"/>
</dbReference>
<evidence type="ECO:0000313" key="4">
    <source>
        <dbReference type="Proteomes" id="UP000591626"/>
    </source>
</evidence>
<dbReference type="EMBL" id="JAAUVV010000049">
    <property type="protein sequence ID" value="NJJ05042.1"/>
    <property type="molecule type" value="Genomic_DNA"/>
</dbReference>
<dbReference type="InterPro" id="IPR036397">
    <property type="entry name" value="RNaseH_sf"/>
</dbReference>
<dbReference type="GO" id="GO:0000150">
    <property type="term" value="F:DNA strand exchange activity"/>
    <property type="evidence" value="ECO:0007669"/>
    <property type="project" value="InterPro"/>
</dbReference>
<organism evidence="3 4">
    <name type="scientific">Corynebacterium coyleae</name>
    <dbReference type="NCBI Taxonomy" id="53374"/>
    <lineage>
        <taxon>Bacteria</taxon>
        <taxon>Bacillati</taxon>
        <taxon>Actinomycetota</taxon>
        <taxon>Actinomycetes</taxon>
        <taxon>Mycobacteriales</taxon>
        <taxon>Corynebacteriaceae</taxon>
        <taxon>Corynebacterium</taxon>
    </lineage>
</organism>
<dbReference type="InterPro" id="IPR006120">
    <property type="entry name" value="Resolvase_HTH_dom"/>
</dbReference>
<dbReference type="PANTHER" id="PTHR35004">
    <property type="entry name" value="TRANSPOSASE RV3428C-RELATED"/>
    <property type="match status" value="1"/>
</dbReference>
<dbReference type="InterPro" id="IPR001584">
    <property type="entry name" value="Integrase_cat-core"/>
</dbReference>
<sequence>MTTIETIRQLDDEGMSRRAIAKAVSVSRATVDKYVNQDDFSPIPPVKLHKPGSLALGETLCAVIDRWLEQDQRMPRKQRHTAQRICDRLAAEHGYTGSYSPVQRYVKQWRQDHKAPGDGFMELEWSPGVIQVDFGQAEINLASDVKVVHLLVVTFPYSNMRFCRAFAGETAECVITGLLDVIDAAGGVPTEMVFDNATAIGRRVGPKVVESELFAAFKAHYRTRSRYCNPYSGHEKGNVENAVGFIRRNLLVPVPEVASLAELNALLDSGCAAFAKQTHYKKAAVIADLFQHDQQALKACPSVRFNPVRFEVRRTDKTGIVTVAGNRYLVGPAWANRQVTLELSHDTITVLDEESRRIIALPRVFGTADATVINPISLLPGLAKKPGAWKNSPLRHHMPDNVVGYLDEADTVTRREFFTHAQTTAAECGFDATVTAAAALLEANAQPTGPHLGIAARYSTPPPTQHTRANLATYDQLLATTINTPQHAEAT</sequence>
<dbReference type="AlphaFoldDB" id="A0AAP7CD64"/>
<dbReference type="PROSITE" id="PS50994">
    <property type="entry name" value="INTEGRASE"/>
    <property type="match status" value="1"/>
</dbReference>
<dbReference type="InterPro" id="IPR012337">
    <property type="entry name" value="RNaseH-like_sf"/>
</dbReference>
<dbReference type="InterPro" id="IPR009057">
    <property type="entry name" value="Homeodomain-like_sf"/>
</dbReference>
<protein>
    <submittedName>
        <fullName evidence="3">IS21 family transposase</fullName>
    </submittedName>
</protein>
<dbReference type="RefSeq" id="WP_070570999.1">
    <property type="nucleotide sequence ID" value="NZ_CP083648.1"/>
</dbReference>
<comment type="similarity">
    <text evidence="1">Belongs to the transposase IS21/IS408/IS1162 family.</text>
</comment>
<accession>A0AAP7CD64</accession>
<feature type="domain" description="Integrase catalytic" evidence="2">
    <location>
        <begin position="123"/>
        <end position="295"/>
    </location>
</feature>
<evidence type="ECO:0000259" key="2">
    <source>
        <dbReference type="PROSITE" id="PS50994"/>
    </source>
</evidence>
<dbReference type="Gene3D" id="3.30.420.10">
    <property type="entry name" value="Ribonuclease H-like superfamily/Ribonuclease H"/>
    <property type="match status" value="1"/>
</dbReference>